<dbReference type="InterPro" id="IPR009057">
    <property type="entry name" value="Homeodomain-like_sf"/>
</dbReference>
<proteinExistence type="predicted"/>
<dbReference type="PANTHER" id="PTHR43479:SF7">
    <property type="entry name" value="TETR-FAMILY TRANSCRIPTIONAL REGULATOR"/>
    <property type="match status" value="1"/>
</dbReference>
<organism evidence="4 5">
    <name type="scientific">Haloferula luteola</name>
    <dbReference type="NCBI Taxonomy" id="595692"/>
    <lineage>
        <taxon>Bacteria</taxon>
        <taxon>Pseudomonadati</taxon>
        <taxon>Verrucomicrobiota</taxon>
        <taxon>Verrucomicrobiia</taxon>
        <taxon>Verrucomicrobiales</taxon>
        <taxon>Verrucomicrobiaceae</taxon>
        <taxon>Haloferula</taxon>
    </lineage>
</organism>
<protein>
    <submittedName>
        <fullName evidence="4">AcrR family transcriptional regulator</fullName>
    </submittedName>
</protein>
<dbReference type="Pfam" id="PF00440">
    <property type="entry name" value="TetR_N"/>
    <property type="match status" value="1"/>
</dbReference>
<accession>A0A840V7J7</accession>
<dbReference type="PRINTS" id="PR00455">
    <property type="entry name" value="HTHTETR"/>
</dbReference>
<dbReference type="Proteomes" id="UP000557717">
    <property type="component" value="Unassembled WGS sequence"/>
</dbReference>
<dbReference type="InterPro" id="IPR001647">
    <property type="entry name" value="HTH_TetR"/>
</dbReference>
<dbReference type="RefSeq" id="WP_184020525.1">
    <property type="nucleotide sequence ID" value="NZ_JACHFD010000019.1"/>
</dbReference>
<evidence type="ECO:0000313" key="4">
    <source>
        <dbReference type="EMBL" id="MBB5353016.1"/>
    </source>
</evidence>
<evidence type="ECO:0000256" key="2">
    <source>
        <dbReference type="PROSITE-ProRule" id="PRU00335"/>
    </source>
</evidence>
<dbReference type="AlphaFoldDB" id="A0A840V7J7"/>
<keyword evidence="1 2" id="KW-0238">DNA-binding</keyword>
<dbReference type="EMBL" id="JACHFD010000019">
    <property type="protein sequence ID" value="MBB5353016.1"/>
    <property type="molecule type" value="Genomic_DNA"/>
</dbReference>
<dbReference type="PROSITE" id="PS50977">
    <property type="entry name" value="HTH_TETR_2"/>
    <property type="match status" value="1"/>
</dbReference>
<keyword evidence="5" id="KW-1185">Reference proteome</keyword>
<comment type="caution">
    <text evidence="4">The sequence shown here is derived from an EMBL/GenBank/DDBJ whole genome shotgun (WGS) entry which is preliminary data.</text>
</comment>
<dbReference type="InterPro" id="IPR050624">
    <property type="entry name" value="HTH-type_Tx_Regulator"/>
</dbReference>
<gene>
    <name evidence="4" type="ORF">HNR46_003269</name>
</gene>
<dbReference type="GO" id="GO:0003677">
    <property type="term" value="F:DNA binding"/>
    <property type="evidence" value="ECO:0007669"/>
    <property type="project" value="UniProtKB-UniRule"/>
</dbReference>
<dbReference type="Gene3D" id="1.10.357.10">
    <property type="entry name" value="Tetracycline Repressor, domain 2"/>
    <property type="match status" value="1"/>
</dbReference>
<dbReference type="PANTHER" id="PTHR43479">
    <property type="entry name" value="ACREF/ENVCD OPERON REPRESSOR-RELATED"/>
    <property type="match status" value="1"/>
</dbReference>
<name>A0A840V7J7_9BACT</name>
<feature type="DNA-binding region" description="H-T-H motif" evidence="2">
    <location>
        <begin position="35"/>
        <end position="54"/>
    </location>
</feature>
<evidence type="ECO:0000313" key="5">
    <source>
        <dbReference type="Proteomes" id="UP000557717"/>
    </source>
</evidence>
<evidence type="ECO:0000256" key="1">
    <source>
        <dbReference type="ARBA" id="ARBA00023125"/>
    </source>
</evidence>
<dbReference type="SUPFAM" id="SSF46689">
    <property type="entry name" value="Homeodomain-like"/>
    <property type="match status" value="1"/>
</dbReference>
<evidence type="ECO:0000259" key="3">
    <source>
        <dbReference type="PROSITE" id="PS50977"/>
    </source>
</evidence>
<feature type="domain" description="HTH tetR-type" evidence="3">
    <location>
        <begin position="12"/>
        <end position="72"/>
    </location>
</feature>
<sequence>MVAMDELDPRVKRTRRMLFQALEDLLAEKEFDAISMQDLAERSTLNRGTIYLHFKDKFALLEAMIGDKFQAHFEARMAGAGAGCLGAVRVLILAVCDFFGGMGCREHRGPFAPIVEATVRGILREYLIEGLKKGDKATSCADAELRATAVSWAVCGTVQEWSREQSIPAEELAGSVLPLVAGTLYLD</sequence>
<reference evidence="4 5" key="1">
    <citation type="submission" date="2020-08" db="EMBL/GenBank/DDBJ databases">
        <title>Genomic Encyclopedia of Type Strains, Phase IV (KMG-IV): sequencing the most valuable type-strain genomes for metagenomic binning, comparative biology and taxonomic classification.</title>
        <authorList>
            <person name="Goeker M."/>
        </authorList>
    </citation>
    <scope>NUCLEOTIDE SEQUENCE [LARGE SCALE GENOMIC DNA]</scope>
    <source>
        <strain evidence="4 5">YC6886</strain>
    </source>
</reference>